<dbReference type="InterPro" id="IPR004000">
    <property type="entry name" value="Actin"/>
</dbReference>
<name>A0A316V5L2_9BASI</name>
<dbReference type="Proteomes" id="UP000245771">
    <property type="component" value="Unassembled WGS sequence"/>
</dbReference>
<dbReference type="SMART" id="SM00268">
    <property type="entry name" value="ACTIN"/>
    <property type="match status" value="1"/>
</dbReference>
<dbReference type="RefSeq" id="XP_025353054.1">
    <property type="nucleotide sequence ID" value="XM_025497397.1"/>
</dbReference>
<dbReference type="STRING" id="1280837.A0A316V5L2"/>
<accession>A0A316V5L2</accession>
<evidence type="ECO:0000256" key="2">
    <source>
        <dbReference type="SAM" id="Coils"/>
    </source>
</evidence>
<dbReference type="FunCoup" id="A0A316V5L2">
    <property type="interactions" value="10"/>
</dbReference>
<feature type="coiled-coil region" evidence="2">
    <location>
        <begin position="287"/>
        <end position="315"/>
    </location>
</feature>
<dbReference type="Gene3D" id="3.30.420.40">
    <property type="match status" value="3"/>
</dbReference>
<organism evidence="3 4">
    <name type="scientific">Meira miltonrushii</name>
    <dbReference type="NCBI Taxonomy" id="1280837"/>
    <lineage>
        <taxon>Eukaryota</taxon>
        <taxon>Fungi</taxon>
        <taxon>Dikarya</taxon>
        <taxon>Basidiomycota</taxon>
        <taxon>Ustilaginomycotina</taxon>
        <taxon>Exobasidiomycetes</taxon>
        <taxon>Exobasidiales</taxon>
        <taxon>Brachybasidiaceae</taxon>
        <taxon>Meira</taxon>
    </lineage>
</organism>
<dbReference type="InParanoid" id="A0A316V5L2"/>
<keyword evidence="2" id="KW-0175">Coiled coil</keyword>
<evidence type="ECO:0000256" key="1">
    <source>
        <dbReference type="RuleBase" id="RU000487"/>
    </source>
</evidence>
<gene>
    <name evidence="3" type="ORF">FA14DRAFT_149411</name>
</gene>
<dbReference type="EMBL" id="KZ819605">
    <property type="protein sequence ID" value="PWN32752.1"/>
    <property type="molecule type" value="Genomic_DNA"/>
</dbReference>
<dbReference type="InterPro" id="IPR043129">
    <property type="entry name" value="ATPase_NBD"/>
</dbReference>
<protein>
    <submittedName>
        <fullName evidence="3">Actin-domain-containing protein</fullName>
    </submittedName>
</protein>
<dbReference type="OrthoDB" id="74201at2759"/>
<comment type="similarity">
    <text evidence="1">Belongs to the actin family.</text>
</comment>
<evidence type="ECO:0000313" key="4">
    <source>
        <dbReference type="Proteomes" id="UP000245771"/>
    </source>
</evidence>
<dbReference type="GeneID" id="37019178"/>
<dbReference type="SUPFAM" id="SSF53067">
    <property type="entry name" value="Actin-like ATPase domain"/>
    <property type="match status" value="2"/>
</dbReference>
<dbReference type="PANTHER" id="PTHR11937">
    <property type="entry name" value="ACTIN"/>
    <property type="match status" value="1"/>
</dbReference>
<keyword evidence="4" id="KW-1185">Reference proteome</keyword>
<dbReference type="Pfam" id="PF00022">
    <property type="entry name" value="Actin"/>
    <property type="match status" value="1"/>
</dbReference>
<reference evidence="3 4" key="1">
    <citation type="journal article" date="2018" name="Mol. Biol. Evol.">
        <title>Broad Genomic Sampling Reveals a Smut Pathogenic Ancestry of the Fungal Clade Ustilaginomycotina.</title>
        <authorList>
            <person name="Kijpornyongpan T."/>
            <person name="Mondo S.J."/>
            <person name="Barry K."/>
            <person name="Sandor L."/>
            <person name="Lee J."/>
            <person name="Lipzen A."/>
            <person name="Pangilinan J."/>
            <person name="LaButti K."/>
            <person name="Hainaut M."/>
            <person name="Henrissat B."/>
            <person name="Grigoriev I.V."/>
            <person name="Spatafora J.W."/>
            <person name="Aime M.C."/>
        </authorList>
    </citation>
    <scope>NUCLEOTIDE SEQUENCE [LARGE SCALE GENOMIC DNA]</scope>
    <source>
        <strain evidence="3 4">MCA 3882</strain>
    </source>
</reference>
<dbReference type="AlphaFoldDB" id="A0A316V5L2"/>
<proteinExistence type="inferred from homology"/>
<evidence type="ECO:0000313" key="3">
    <source>
        <dbReference type="EMBL" id="PWN32752.1"/>
    </source>
</evidence>
<sequence>MPPREDRIIILTTGARWTRAVHGIYELFQRPTIQIPTRVGRRNNTSTSSTIDSSEYIVGAELDELIARHERIDVVYPIRGGKVKDWDALLAIWRHILLNQLHLRISQNDCPLLVSLPPNLSRDDQAYATRLLFENFNLPSLSIAEEPILSSYAAGALTSTVVDFGWENCTVSPVMENVGVIHTAVQRSSVGIRHIALYLAHLLSRDESVVQALIKLDATRSARSTANVDQESAGDLLAIRLFELAVELIKEGKVRAAGQGGEGEGAHARGRHREDEAEFDVAAALVAGREKAAIEEQERKNKAALEAANKASEETGVAVPAEAEALTAADGTSADAQAGATDEEGSETIVFQGLRVRVSPGPLLQASEVLWDPSVLLNMRGSLAKSSARSMGQYDFGINGSVHEDFTVMRSLTETISAAINSVVDVDRRPQLWETLLPTGAPAKLIANINTAIVKASHAYLASNADNAPGTTALAGFGGAQPTTARCIKTPDYFAEFKDRTDLAPFLGATIYAKLAFTDPYGRLVTSKAVYNEKGPSASFLISAPS</sequence>